<proteinExistence type="inferred from homology"/>
<feature type="domain" description="Peptidase M16 C-terminal" evidence="6">
    <location>
        <begin position="206"/>
        <end position="388"/>
    </location>
</feature>
<keyword evidence="2" id="KW-0378">Hydrolase</keyword>
<dbReference type="InterPro" id="IPR007863">
    <property type="entry name" value="Peptidase_M16_C"/>
</dbReference>
<keyword evidence="4" id="KW-0732">Signal</keyword>
<evidence type="ECO:0000259" key="6">
    <source>
        <dbReference type="Pfam" id="PF05193"/>
    </source>
</evidence>
<dbReference type="RefSeq" id="WP_109614410.1">
    <property type="nucleotide sequence ID" value="NZ_QGGG01000018.1"/>
</dbReference>
<dbReference type="OrthoDB" id="9811314at2"/>
<sequence>MTFETGWANRRAGNMLAVVLAMVLAIAALPAFAEARNPSPVADFTLDNGMEVVVIPDHRAPIVTHMVWYKIGSADEPAGKSGIAHFFEHLMFKGTTNHKAGEFSAKVAEIGGSENAFTSYDYTAYYQTVAPDALETMMDFEADRMHNLILTDDVIVPERNVILEERRMRIEGSPEALLSEEVQATLYQNHPYRIPVIGWMHEMEQLNREEATDFYKRYYAPNNAVLVVAGDVTPEKMRELAEKTYGKVPRGPALPARERPTEPRQKTSRTVTMTDERVTVPSFSRQWVVPSYHRSQNGEAEALDLLSEILGGGMRSRLYQQLIVKTGLASDTGAFYDGTSLDDTTFTVYGSPRGEDSLDKVQAAVDTEIARIVKDGVNADELDKAKNRYVRGMVFARDRQSSMANMFGAALTTGSTVQDVQAWPERIRAVTAEQVQAVAAKYLRPEISVTGYLLPKAKGTPELAAQAPAAKPAAQDAESEGDVSADAPATSVPAN</sequence>
<dbReference type="InterPro" id="IPR050361">
    <property type="entry name" value="MPP/UQCRC_Complex"/>
</dbReference>
<dbReference type="AlphaFoldDB" id="A0A316BSZ8"/>
<keyword evidence="7" id="KW-0645">Protease</keyword>
<feature type="compositionally biased region" description="Basic and acidic residues" evidence="3">
    <location>
        <begin position="256"/>
        <end position="265"/>
    </location>
</feature>
<feature type="domain" description="Peptidase M16 N-terminal" evidence="5">
    <location>
        <begin position="52"/>
        <end position="197"/>
    </location>
</feature>
<evidence type="ECO:0000256" key="1">
    <source>
        <dbReference type="ARBA" id="ARBA00007261"/>
    </source>
</evidence>
<reference evidence="7 8" key="1">
    <citation type="submission" date="2018-05" db="EMBL/GenBank/DDBJ databases">
        <title>Genomic Encyclopedia of Type Strains, Phase IV (KMG-IV): sequencing the most valuable type-strain genomes for metagenomic binning, comparative biology and taxonomic classification.</title>
        <authorList>
            <person name="Goeker M."/>
        </authorList>
    </citation>
    <scope>NUCLEOTIDE SEQUENCE [LARGE SCALE GENOMIC DNA]</scope>
    <source>
        <strain evidence="7 8">DSM 6986</strain>
    </source>
</reference>
<dbReference type="PANTHER" id="PTHR11851:SF49">
    <property type="entry name" value="MITOCHONDRIAL-PROCESSING PEPTIDASE SUBUNIT ALPHA"/>
    <property type="match status" value="1"/>
</dbReference>
<dbReference type="EMBL" id="QGGG01000018">
    <property type="protein sequence ID" value="PWJ76905.1"/>
    <property type="molecule type" value="Genomic_DNA"/>
</dbReference>
<dbReference type="InterPro" id="IPR011765">
    <property type="entry name" value="Pept_M16_N"/>
</dbReference>
<organism evidence="7 8">
    <name type="scientific">Pseudaminobacter salicylatoxidans</name>
    <dbReference type="NCBI Taxonomy" id="93369"/>
    <lineage>
        <taxon>Bacteria</taxon>
        <taxon>Pseudomonadati</taxon>
        <taxon>Pseudomonadota</taxon>
        <taxon>Alphaproteobacteria</taxon>
        <taxon>Hyphomicrobiales</taxon>
        <taxon>Phyllobacteriaceae</taxon>
        <taxon>Pseudaminobacter</taxon>
    </lineage>
</organism>
<dbReference type="Proteomes" id="UP000245396">
    <property type="component" value="Unassembled WGS sequence"/>
</dbReference>
<dbReference type="Pfam" id="PF00675">
    <property type="entry name" value="Peptidase_M16"/>
    <property type="match status" value="1"/>
</dbReference>
<comment type="similarity">
    <text evidence="1">Belongs to the peptidase M16 family.</text>
</comment>
<comment type="caution">
    <text evidence="7">The sequence shown here is derived from an EMBL/GenBank/DDBJ whole genome shotgun (WGS) entry which is preliminary data.</text>
</comment>
<evidence type="ECO:0000256" key="3">
    <source>
        <dbReference type="SAM" id="MobiDB-lite"/>
    </source>
</evidence>
<evidence type="ECO:0000313" key="7">
    <source>
        <dbReference type="EMBL" id="PWJ76905.1"/>
    </source>
</evidence>
<dbReference type="Gene3D" id="3.30.830.10">
    <property type="entry name" value="Metalloenzyme, LuxS/M16 peptidase-like"/>
    <property type="match status" value="2"/>
</dbReference>
<feature type="region of interest" description="Disordered" evidence="3">
    <location>
        <begin position="462"/>
        <end position="495"/>
    </location>
</feature>
<evidence type="ECO:0000259" key="5">
    <source>
        <dbReference type="Pfam" id="PF00675"/>
    </source>
</evidence>
<gene>
    <name evidence="7" type="ORF">C7441_11817</name>
</gene>
<keyword evidence="2" id="KW-0482">Metalloprotease</keyword>
<dbReference type="SUPFAM" id="SSF63411">
    <property type="entry name" value="LuxS/MPP-like metallohydrolase"/>
    <property type="match status" value="2"/>
</dbReference>
<accession>A0A316BSZ8</accession>
<dbReference type="GO" id="GO:0006508">
    <property type="term" value="P:proteolysis"/>
    <property type="evidence" value="ECO:0007669"/>
    <property type="project" value="UniProtKB-KW"/>
</dbReference>
<protein>
    <submittedName>
        <fullName evidence="7">Zinc protease</fullName>
    </submittedName>
</protein>
<evidence type="ECO:0000313" key="8">
    <source>
        <dbReference type="Proteomes" id="UP000245396"/>
    </source>
</evidence>
<dbReference type="PANTHER" id="PTHR11851">
    <property type="entry name" value="METALLOPROTEASE"/>
    <property type="match status" value="1"/>
</dbReference>
<dbReference type="STRING" id="1192868.GCA_000304395_04166"/>
<dbReference type="GO" id="GO:0046872">
    <property type="term" value="F:metal ion binding"/>
    <property type="evidence" value="ECO:0007669"/>
    <property type="project" value="InterPro"/>
</dbReference>
<feature type="region of interest" description="Disordered" evidence="3">
    <location>
        <begin position="247"/>
        <end position="270"/>
    </location>
</feature>
<evidence type="ECO:0000256" key="4">
    <source>
        <dbReference type="SAM" id="SignalP"/>
    </source>
</evidence>
<dbReference type="GO" id="GO:0008237">
    <property type="term" value="F:metallopeptidase activity"/>
    <property type="evidence" value="ECO:0007669"/>
    <property type="project" value="UniProtKB-KW"/>
</dbReference>
<dbReference type="Pfam" id="PF05193">
    <property type="entry name" value="Peptidase_M16_C"/>
    <property type="match status" value="1"/>
</dbReference>
<feature type="compositionally biased region" description="Low complexity" evidence="3">
    <location>
        <begin position="464"/>
        <end position="476"/>
    </location>
</feature>
<feature type="chain" id="PRO_5016307316" evidence="4">
    <location>
        <begin position="34"/>
        <end position="495"/>
    </location>
</feature>
<evidence type="ECO:0000256" key="2">
    <source>
        <dbReference type="ARBA" id="ARBA00023049"/>
    </source>
</evidence>
<feature type="signal peptide" evidence="4">
    <location>
        <begin position="1"/>
        <end position="33"/>
    </location>
</feature>
<name>A0A316BSZ8_PSESE</name>
<keyword evidence="8" id="KW-1185">Reference proteome</keyword>
<dbReference type="InterPro" id="IPR011249">
    <property type="entry name" value="Metalloenz_LuxS/M16"/>
</dbReference>